<name>A0A378YT22_9NOCA</name>
<dbReference type="OrthoDB" id="3214269at2"/>
<dbReference type="STRING" id="1406858.GCA_000710895_00177"/>
<gene>
    <name evidence="1" type="ORF">NCTC1934_04030</name>
</gene>
<dbReference type="RefSeq" id="WP_039815675.1">
    <property type="nucleotide sequence ID" value="NZ_UGRY01000002.1"/>
</dbReference>
<evidence type="ECO:0000313" key="1">
    <source>
        <dbReference type="EMBL" id="SUA79923.1"/>
    </source>
</evidence>
<evidence type="ECO:0000313" key="2">
    <source>
        <dbReference type="Proteomes" id="UP000255467"/>
    </source>
</evidence>
<proteinExistence type="predicted"/>
<organism evidence="1 2">
    <name type="scientific">Nocardia otitidiscaviarum</name>
    <dbReference type="NCBI Taxonomy" id="1823"/>
    <lineage>
        <taxon>Bacteria</taxon>
        <taxon>Bacillati</taxon>
        <taxon>Actinomycetota</taxon>
        <taxon>Actinomycetes</taxon>
        <taxon>Mycobacteriales</taxon>
        <taxon>Nocardiaceae</taxon>
        <taxon>Nocardia</taxon>
    </lineage>
</organism>
<dbReference type="AlphaFoldDB" id="A0A378YT22"/>
<sequence>MPATEAPPRDLVRHVAGSTGLPLAVAARVVADVVAYFGETTEEYVRRRHAELRGRGRKNAEIWVELAEELANRPVRAGELTERQLRRIVYG</sequence>
<accession>A0A378YT22</accession>
<reference evidence="1 2" key="1">
    <citation type="submission" date="2018-06" db="EMBL/GenBank/DDBJ databases">
        <authorList>
            <consortium name="Pathogen Informatics"/>
            <person name="Doyle S."/>
        </authorList>
    </citation>
    <scope>NUCLEOTIDE SEQUENCE [LARGE SCALE GENOMIC DNA]</scope>
    <source>
        <strain evidence="1 2">NCTC1934</strain>
    </source>
</reference>
<protein>
    <submittedName>
        <fullName evidence="1">Uncharacterized protein</fullName>
    </submittedName>
</protein>
<keyword evidence="2" id="KW-1185">Reference proteome</keyword>
<dbReference type="EMBL" id="UGRY01000002">
    <property type="protein sequence ID" value="SUA79923.1"/>
    <property type="molecule type" value="Genomic_DNA"/>
</dbReference>
<dbReference type="Proteomes" id="UP000255467">
    <property type="component" value="Unassembled WGS sequence"/>
</dbReference>